<dbReference type="InterPro" id="IPR053843">
    <property type="entry name" value="DnaD_N"/>
</dbReference>
<dbReference type="AlphaFoldDB" id="A0A9Q9FIX6"/>
<sequence length="225" mass="26550">MMYELWKENLLDFNTLLLTTYGELGLNEQEYVFLVLLARLLQTKPGGWTFAEISTHMTIDDANCSLLFISLVERQYISVSSKTDSFGKRFEEYSISPLFEKLERHLKQKKTQSQSSQREEIFKMIEQEFGILSPLDIETIHLWMTEDNFDADLIKLAIQEMNSYQIKSIRYIDKILLDWKKKNIKTVEEAKRQLIAFRQRKQTAATTSTQAPAVDPNFYYDWMNE</sequence>
<dbReference type="InterPro" id="IPR006343">
    <property type="entry name" value="DnaB/C_C"/>
</dbReference>
<dbReference type="Pfam" id="PF07261">
    <property type="entry name" value="DnaB_2"/>
    <property type="match status" value="1"/>
</dbReference>
<organism evidence="5 7">
    <name type="scientific">Turicibacter bilis</name>
    <dbReference type="NCBI Taxonomy" id="2735723"/>
    <lineage>
        <taxon>Bacteria</taxon>
        <taxon>Bacillati</taxon>
        <taxon>Bacillota</taxon>
        <taxon>Erysipelotrichia</taxon>
        <taxon>Erysipelotrichales</taxon>
        <taxon>Turicibacteraceae</taxon>
        <taxon>Turicibacter</taxon>
    </lineage>
</organism>
<proteinExistence type="inferred from homology"/>
<dbReference type="SUPFAM" id="SSF158499">
    <property type="entry name" value="DnaD domain-like"/>
    <property type="match status" value="1"/>
</dbReference>
<comment type="similarity">
    <text evidence="1">Belongs to the DnaB/DnaD family.</text>
</comment>
<dbReference type="Gene3D" id="1.10.10.630">
    <property type="entry name" value="DnaD domain-like"/>
    <property type="match status" value="1"/>
</dbReference>
<dbReference type="Gene3D" id="1.10.10.10">
    <property type="entry name" value="Winged helix-like DNA-binding domain superfamily/Winged helix DNA-binding domain"/>
    <property type="match status" value="1"/>
</dbReference>
<dbReference type="NCBIfam" id="TIGR01446">
    <property type="entry name" value="DnaD_dom"/>
    <property type="match status" value="1"/>
</dbReference>
<evidence type="ECO:0000313" key="5">
    <source>
        <dbReference type="EMBL" id="UUF08654.1"/>
    </source>
</evidence>
<evidence type="ECO:0000259" key="2">
    <source>
        <dbReference type="Pfam" id="PF07261"/>
    </source>
</evidence>
<dbReference type="Proteomes" id="UP001058016">
    <property type="component" value="Chromosome"/>
</dbReference>
<feature type="domain" description="DnaB/C C-terminal" evidence="2">
    <location>
        <begin position="122"/>
        <end position="193"/>
    </location>
</feature>
<dbReference type="PANTHER" id="PTHR37293">
    <property type="entry name" value="PHAGE REPLICATION PROTEIN-RELATED"/>
    <property type="match status" value="1"/>
</dbReference>
<feature type="domain" description="DnaD N-terminal" evidence="3">
    <location>
        <begin position="15"/>
        <end position="112"/>
    </location>
</feature>
<dbReference type="PANTHER" id="PTHR37293:SF6">
    <property type="entry name" value="DNA REPLICATION PROTEIN DNAD"/>
    <property type="match status" value="1"/>
</dbReference>
<reference evidence="5 6" key="1">
    <citation type="submission" date="2021-03" db="EMBL/GenBank/DDBJ databases">
        <title>Comparative Genomics and Metabolomics in the genus Turicibacter.</title>
        <authorList>
            <person name="Maki J."/>
            <person name="Looft T."/>
        </authorList>
    </citation>
    <scope>NUCLEOTIDE SEQUENCE</scope>
    <source>
        <strain evidence="5">ISU324</strain>
        <strain evidence="4 6">MMM721</strain>
    </source>
</reference>
<evidence type="ECO:0000313" key="7">
    <source>
        <dbReference type="Proteomes" id="UP001058072"/>
    </source>
</evidence>
<dbReference type="EMBL" id="CP071249">
    <property type="protein sequence ID" value="UUF05899.1"/>
    <property type="molecule type" value="Genomic_DNA"/>
</dbReference>
<dbReference type="Pfam" id="PF21984">
    <property type="entry name" value="DnaD_N"/>
    <property type="match status" value="1"/>
</dbReference>
<keyword evidence="6" id="KW-1185">Reference proteome</keyword>
<name>A0A9Q9FIX6_9FIRM</name>
<dbReference type="Proteomes" id="UP001058072">
    <property type="component" value="Chromosome"/>
</dbReference>
<evidence type="ECO:0000313" key="6">
    <source>
        <dbReference type="Proteomes" id="UP001058016"/>
    </source>
</evidence>
<evidence type="ECO:0000256" key="1">
    <source>
        <dbReference type="ARBA" id="ARBA00093462"/>
    </source>
</evidence>
<accession>A0A9Q9FIX6</accession>
<dbReference type="EMBL" id="CP071250">
    <property type="protein sequence ID" value="UUF08654.1"/>
    <property type="molecule type" value="Genomic_DNA"/>
</dbReference>
<evidence type="ECO:0000259" key="3">
    <source>
        <dbReference type="Pfam" id="PF21984"/>
    </source>
</evidence>
<evidence type="ECO:0000313" key="4">
    <source>
        <dbReference type="EMBL" id="UUF05899.1"/>
    </source>
</evidence>
<dbReference type="InterPro" id="IPR053162">
    <property type="entry name" value="DnaD"/>
</dbReference>
<dbReference type="InterPro" id="IPR036388">
    <property type="entry name" value="WH-like_DNA-bd_sf"/>
</dbReference>
<protein>
    <submittedName>
        <fullName evidence="5">DnaD domain protein</fullName>
    </submittedName>
</protein>
<gene>
    <name evidence="4" type="ORF">J0J69_12835</name>
    <name evidence="5" type="ORF">J0J70_01110</name>
</gene>
<dbReference type="InterPro" id="IPR034829">
    <property type="entry name" value="DnaD-like_sf"/>
</dbReference>